<evidence type="ECO:0000313" key="2">
    <source>
        <dbReference type="Proteomes" id="UP000317465"/>
    </source>
</evidence>
<sequence>MCSGGYSDLRKLSAPQTVRDHVSQPPGSSSSKARGLQAGDGTGKQGETMEGTTERTIGKVPKGMMEGATEKGNGDRQQKGYCKR</sequence>
<reference evidence="1 2" key="1">
    <citation type="journal article" date="2020" name="Int. J. Syst. Evol. Microbiol.">
        <title>Alistipes communis sp. nov., Alistipes dispar sp. nov. and Alistipes onderdonkii subsp. vulgaris subsp. nov., isolated from human faeces, and creation of Alistipes onderdonkii subsp. onderdonkii subsp. nov.</title>
        <authorList>
            <person name="Sakamoto M."/>
            <person name="Ikeyama N."/>
            <person name="Ogata Y."/>
            <person name="Suda W."/>
            <person name="Iino T."/>
            <person name="Hattori M."/>
            <person name="Ohkuma M."/>
        </authorList>
    </citation>
    <scope>NUCLEOTIDE SEQUENCE [LARGE SCALE GENOMIC DNA]</scope>
    <source>
        <strain evidence="1 2">5CPYCFAH4</strain>
    </source>
</reference>
<dbReference type="EMBL" id="AP019737">
    <property type="protein sequence ID" value="BBL10187.1"/>
    <property type="molecule type" value="Genomic_DNA"/>
</dbReference>
<proteinExistence type="predicted"/>
<evidence type="ECO:0000313" key="1">
    <source>
        <dbReference type="EMBL" id="BBL10187.1"/>
    </source>
</evidence>
<gene>
    <name evidence="1" type="ORF">A5CPYCFAH4_24110</name>
</gene>
<keyword evidence="2" id="KW-1185">Reference proteome</keyword>
<dbReference type="Proteomes" id="UP000317465">
    <property type="component" value="Chromosome"/>
</dbReference>
<organism evidence="1 2">
    <name type="scientific">Alistipes onderdonkii subsp. vulgaris</name>
    <dbReference type="NCBI Taxonomy" id="2585117"/>
    <lineage>
        <taxon>Bacteria</taxon>
        <taxon>Pseudomonadati</taxon>
        <taxon>Bacteroidota</taxon>
        <taxon>Bacteroidia</taxon>
        <taxon>Bacteroidales</taxon>
        <taxon>Rikenellaceae</taxon>
        <taxon>Alistipes</taxon>
    </lineage>
</organism>
<protein>
    <submittedName>
        <fullName evidence="1">Uncharacterized protein</fullName>
    </submittedName>
</protein>
<accession>A0ACA8QZI1</accession>
<name>A0ACA8QZI1_9BACT</name>